<evidence type="ECO:0000256" key="1">
    <source>
        <dbReference type="SAM" id="Phobius"/>
    </source>
</evidence>
<comment type="caution">
    <text evidence="2">The sequence shown here is derived from an EMBL/GenBank/DDBJ whole genome shotgun (WGS) entry which is preliminary data.</text>
</comment>
<dbReference type="EMBL" id="SSTD01010068">
    <property type="protein sequence ID" value="TYK13429.1"/>
    <property type="molecule type" value="Genomic_DNA"/>
</dbReference>
<gene>
    <name evidence="2" type="ORF">E5676_scaffold496G00490</name>
</gene>
<evidence type="ECO:0000313" key="3">
    <source>
        <dbReference type="Proteomes" id="UP000321947"/>
    </source>
</evidence>
<feature type="transmembrane region" description="Helical" evidence="1">
    <location>
        <begin position="110"/>
        <end position="126"/>
    </location>
</feature>
<keyword evidence="1" id="KW-0472">Membrane</keyword>
<organism evidence="2 3">
    <name type="scientific">Cucumis melo var. makuwa</name>
    <name type="common">Oriental melon</name>
    <dbReference type="NCBI Taxonomy" id="1194695"/>
    <lineage>
        <taxon>Eukaryota</taxon>
        <taxon>Viridiplantae</taxon>
        <taxon>Streptophyta</taxon>
        <taxon>Embryophyta</taxon>
        <taxon>Tracheophyta</taxon>
        <taxon>Spermatophyta</taxon>
        <taxon>Magnoliopsida</taxon>
        <taxon>eudicotyledons</taxon>
        <taxon>Gunneridae</taxon>
        <taxon>Pentapetalae</taxon>
        <taxon>rosids</taxon>
        <taxon>fabids</taxon>
        <taxon>Cucurbitales</taxon>
        <taxon>Cucurbitaceae</taxon>
        <taxon>Benincaseae</taxon>
        <taxon>Cucumis</taxon>
    </lineage>
</organism>
<evidence type="ECO:0000313" key="2">
    <source>
        <dbReference type="EMBL" id="TYK13429.1"/>
    </source>
</evidence>
<sequence>MEDVEGVEGNIIDSFRIGRYEVALSHLQYADDTRSFCFGKESFLILNHMMAFLEDMSRKDSSEIGDVEERILLESWQVNLDYVGAGGISRGRGRSSISLGQLGSDGAPCLLGGGLCLLGLFAVCFIERRRKTLIIFFGIASRHELCRAFFLQEFGVSHAGHRGIRATIEEFLLHLSFREKGRFLWLAGCELFVRHLGRKEQLGVSW</sequence>
<name>A0A5D3CTE9_CUCMM</name>
<reference evidence="2 3" key="1">
    <citation type="submission" date="2019-08" db="EMBL/GenBank/DDBJ databases">
        <title>Draft genome sequences of two oriental melons (Cucumis melo L. var makuwa).</title>
        <authorList>
            <person name="Kwon S.-Y."/>
        </authorList>
    </citation>
    <scope>NUCLEOTIDE SEQUENCE [LARGE SCALE GENOMIC DNA]</scope>
    <source>
        <strain evidence="3">cv. Chang Bougi</strain>
        <tissue evidence="2">Leaf</tissue>
    </source>
</reference>
<keyword evidence="1" id="KW-1133">Transmembrane helix</keyword>
<dbReference type="AlphaFoldDB" id="A0A5D3CTE9"/>
<dbReference type="Proteomes" id="UP000321947">
    <property type="component" value="Unassembled WGS sequence"/>
</dbReference>
<protein>
    <submittedName>
        <fullName evidence="2">ACT11D09.5</fullName>
    </submittedName>
</protein>
<accession>A0A5D3CTE9</accession>
<proteinExistence type="predicted"/>
<keyword evidence="1" id="KW-0812">Transmembrane</keyword>